<reference evidence="8" key="1">
    <citation type="submission" date="2019-01" db="EMBL/GenBank/DDBJ databases">
        <title>Gri0909 isolated from a small marine red alga.</title>
        <authorList>
            <person name="Kim J."/>
            <person name="Jeong S.E."/>
            <person name="Jeon C.O."/>
        </authorList>
    </citation>
    <scope>NUCLEOTIDE SEQUENCE [LARGE SCALE GENOMIC DNA]</scope>
    <source>
        <strain evidence="8">Gri0909</strain>
    </source>
</reference>
<dbReference type="Proteomes" id="UP000287447">
    <property type="component" value="Unassembled WGS sequence"/>
</dbReference>
<evidence type="ECO:0000259" key="6">
    <source>
        <dbReference type="Pfam" id="PF04357"/>
    </source>
</evidence>
<dbReference type="GO" id="GO:0005886">
    <property type="term" value="C:plasma membrane"/>
    <property type="evidence" value="ECO:0007669"/>
    <property type="project" value="InterPro"/>
</dbReference>
<dbReference type="RefSeq" id="WP_127763609.1">
    <property type="nucleotide sequence ID" value="NZ_SADE01000001.1"/>
</dbReference>
<evidence type="ECO:0000256" key="3">
    <source>
        <dbReference type="ARBA" id="ARBA00022989"/>
    </source>
</evidence>
<organism evidence="7 8">
    <name type="scientific">Hwanghaeella grinnelliae</name>
    <dbReference type="NCBI Taxonomy" id="2500179"/>
    <lineage>
        <taxon>Bacteria</taxon>
        <taxon>Pseudomonadati</taxon>
        <taxon>Pseudomonadota</taxon>
        <taxon>Alphaproteobacteria</taxon>
        <taxon>Rhodospirillales</taxon>
        <taxon>Rhodospirillaceae</taxon>
        <taxon>Hwanghaeella</taxon>
    </lineage>
</organism>
<evidence type="ECO:0000256" key="5">
    <source>
        <dbReference type="SAM" id="Phobius"/>
    </source>
</evidence>
<evidence type="ECO:0000256" key="1">
    <source>
        <dbReference type="ARBA" id="ARBA00004167"/>
    </source>
</evidence>
<name>A0A437QUP4_9PROT</name>
<dbReference type="PANTHER" id="PTHR36985:SF1">
    <property type="entry name" value="TRANSLOCATION AND ASSEMBLY MODULE SUBUNIT TAMB"/>
    <property type="match status" value="1"/>
</dbReference>
<dbReference type="OrthoDB" id="7784409at2"/>
<feature type="transmembrane region" description="Helical" evidence="5">
    <location>
        <begin position="22"/>
        <end position="42"/>
    </location>
</feature>
<keyword evidence="8" id="KW-1185">Reference proteome</keyword>
<proteinExistence type="predicted"/>
<dbReference type="Pfam" id="PF04357">
    <property type="entry name" value="TamB"/>
    <property type="match status" value="1"/>
</dbReference>
<dbReference type="PANTHER" id="PTHR36985">
    <property type="entry name" value="TRANSLOCATION AND ASSEMBLY MODULE SUBUNIT TAMB"/>
    <property type="match status" value="1"/>
</dbReference>
<keyword evidence="4 5" id="KW-0472">Membrane</keyword>
<dbReference type="GO" id="GO:0097347">
    <property type="term" value="C:TAM protein secretion complex"/>
    <property type="evidence" value="ECO:0007669"/>
    <property type="project" value="TreeGrafter"/>
</dbReference>
<accession>A0A437QUP4</accession>
<keyword evidence="2 5" id="KW-0812">Transmembrane</keyword>
<dbReference type="EMBL" id="SADE01000001">
    <property type="protein sequence ID" value="RVU38237.1"/>
    <property type="molecule type" value="Genomic_DNA"/>
</dbReference>
<evidence type="ECO:0000313" key="8">
    <source>
        <dbReference type="Proteomes" id="UP000287447"/>
    </source>
</evidence>
<evidence type="ECO:0000256" key="2">
    <source>
        <dbReference type="ARBA" id="ARBA00022692"/>
    </source>
</evidence>
<evidence type="ECO:0000313" key="7">
    <source>
        <dbReference type="EMBL" id="RVU38237.1"/>
    </source>
</evidence>
<keyword evidence="3 5" id="KW-1133">Transmembrane helix</keyword>
<evidence type="ECO:0000256" key="4">
    <source>
        <dbReference type="ARBA" id="ARBA00023136"/>
    </source>
</evidence>
<gene>
    <name evidence="7" type="ORF">EOI86_02775</name>
</gene>
<protein>
    <recommendedName>
        <fullName evidence="6">Translocation and assembly module TamB C-terminal domain-containing protein</fullName>
    </recommendedName>
</protein>
<dbReference type="GO" id="GO:0009306">
    <property type="term" value="P:protein secretion"/>
    <property type="evidence" value="ECO:0007669"/>
    <property type="project" value="InterPro"/>
</dbReference>
<dbReference type="InterPro" id="IPR007452">
    <property type="entry name" value="TamB_C"/>
</dbReference>
<comment type="caution">
    <text evidence="7">The sequence shown here is derived from an EMBL/GenBank/DDBJ whole genome shotgun (WGS) entry which is preliminary data.</text>
</comment>
<sequence length="1466" mass="150478">MSDTPQSTPGLSPRRRRAWKRWVLPPLAVVLVLTAAVFFLTATGPGLRLVLQIAEGPVSEIIDGEFSIEDLSGSLWSEVRIGRLSMSMPDGFALDSRNIRFAWRPSALFGGRLDVEAVGAEQLSVSLPDTVAPVEPDEEDTGTFAIPRLPIRVIVRQLDFPSVAIAMPDGAQYQASILGNVATSESDEIQAKMDVAANRDGKPVDRVTLQAAVTPGDAPVLSLVLSAEIPTDGVLYAVLDLPVDLRRPLSASVSGNGLLTDWAGEVKTAAQGLIALNGKIGLGLTDAGVHVSFDGAVDFEAPDLFGLPLGLAGRYAIAVPDLSILDDVLAVSDVQVTKEGLASVSATARMKLDATDLSADGRISLDPAAAALAGLPIAFETAQIDFQASAALPKIQADVQIAAKQIDAFGNVVRALDSTLSASGALDQEIILNAGVTADQVAWSDDALRSLLGETVSVTARAGIDPSFQAADGIEVTVDPLGATLRTALKVDGATLIADTVQADLVDLARLKPILGMPIAGSASVLLSGLTVSEDGTISTVFEVGAKGLSIIDDQVTGLVGASPSAKGDMLLSDADGLVLTLHDVRARAGAVTGVVILTPDFGELSGSVNAKAIASALPADIGLSVQGDVIELAARFAGPTTQPDLDAVVTPFAAAVSGKEMQMQALEAQLRWRDDAPFVTFQGAGAAMGLNASVEGGAAIRPDGLNVPGVSVTGEGWSAWAAVNLPNFALPADGSARVVVSDAAPFTALAGLNALAGRANLDVEFAAAEQGSGQAVTAKITADQIAVTTDAATSPIKVGSVDVTADIGDALALRDIDASVAIENVVGDGFHLTEIVAVLQGTGEAVDGDVTVAGVNPTPVDLATHVSGRIQQDGQGEIHLTGFRLSYDGLEQLASGKADASFGPDGALSAAVDLAILSGALTAGYERSEGAASMSLNAANIPVGPLAELQGQMGVEGFFNAKADLRQENGPANGGFSISATGLRTKDLDKDVSVGVMLSGDVGDERVLVQAKTAGTGLDKIDIRGELPVTVSLVEPGAAVNSDGPLDGIVKAEVPLREIWPYLPLPEHRVAGLLVVDARLGGTLTNPAVEGDAALRDVDYEHLVYGTFIRNIQGRVRFAGENFALESLSGQDDYGGSFNISGQGSLAGGTPSFDIATKLNTLRVVNSDAVKADVDADINTRQQADGMLVEGKAVIRRAEVDLGVALPPSISTLDVEDGSEATAESKEEAEPSKIALDIIVDAPGQIFVRGRGLESEWEGNVKVTGTAKQPIVSGGLAARRGRIDVIGKGFTLDDSKIQFFGGETIDPMLDIRGVHEGDEITVIALLEGPASKPEITLQSQPPLPEDEVLSRLLFGKTASSLGPLEAAQLAASASELAGGGSGVDVLGTIRNFVGVDVLEVDTSGDTAAVKAGTYVADGVFVGAKQGAAPGSSSVTVEVEVTPNISVTTESGQTSSNAGVNFKWDY</sequence>
<feature type="domain" description="Translocation and assembly module TamB C-terminal" evidence="6">
    <location>
        <begin position="1128"/>
        <end position="1466"/>
    </location>
</feature>
<comment type="subcellular location">
    <subcellularLocation>
        <location evidence="1">Membrane</location>
        <topology evidence="1">Single-pass membrane protein</topology>
    </subcellularLocation>
</comment>